<dbReference type="RefSeq" id="WP_386699757.1">
    <property type="nucleotide sequence ID" value="NZ_JBHSIY010000032.1"/>
</dbReference>
<feature type="compositionally biased region" description="Basic and acidic residues" evidence="1">
    <location>
        <begin position="1547"/>
        <end position="1556"/>
    </location>
</feature>
<dbReference type="PANTHER" id="PTHR36721:SF1">
    <property type="entry name" value="OS04G0446401 PROTEIN"/>
    <property type="match status" value="1"/>
</dbReference>
<feature type="compositionally biased region" description="Polar residues" evidence="1">
    <location>
        <begin position="1058"/>
        <end position="1075"/>
    </location>
</feature>
<keyword evidence="3" id="KW-1185">Reference proteome</keyword>
<sequence>MGSHTIRATGLGESVAESVRRFNDHRRRPDGSSRRHGGGQQDGTAPRSTAPVDAIRAEVDRLSTRDMRKVMAPRSFKFQVPGADGGGTWKVEVSLRPNGRYRPVTTPDPRGIRESKQRNRIAESSGSASSRQVTGTSGGTKGPSIGVFVSPFLITPVDTGSVGARLTGRITAGWRSRQVSFSANNSHGVQSTEELKGPLHTYRSDMRLDVGLTPPGEERIGLGEQHLEVDVHVPGGLGRVRPDAPRTITFADPNAPGFDPAHQPFPGPGFRGATETHPIQVSEPSYSPPPRDDGTPAPGRGRKLTEWTNDHLGVRPRPTRDYFRSSSTRQGIAEQTAEDNANTLATDMFRDNIARTTNGPLPLYVTDRYGRPRIMYVWSFPTRFELQPDPPNVYDLRSVSGSTKGVASGKSQSSFFRVLVGGGLDIAISVLDFIAGRISPVLVEVTGQVQRHHGDSRNQSGSLSSLYWGSADTAVYRVSRNYYVQFDGEPEMHRFQGTTYETTTVGNAKRLHSAENPVSAAPPAATANTDTATAAAAAGPSTAAGADGGNSRNATTGTGTGGLPAAPTRTPRAEGRERSATRADDVNSAPPQDGDRRPPVFRRPSAYTWGDGQYFRKPPNSDRAITANEGLIRKVLHDLSTEYAGVVLPDFSRNEDDFAIKPGHEDSRWWQRSVRENPPMRRSYETALENTQRIVDALSESGMLGNDGDLYSRDGLLVPLLESSTFKDNVKAVRIFGDRGAAQYSGPGDRGVGLESKSGSTLGSGKGRGGSLAVSPQVAGNFMEGQPDAQGRREAGLFPKLRATFGFSRNESTGQAASGSAANTLQFKGATDMWTSPSTITVRTYTGDDLGQDFGGRSLRDRGKQLGAPETLRYEFATPRLPDGTTIGFPGDADPAVIRPMDRGDAENQIKSAGRPGNRPGQAPSYIDRLRNAGAAITDVTTAFREAGPARTPLRTQPPLRQEQRQDDARDQARDRDGTPATAGRDISMTEAAYRQFSRKGVGGRYRWGLGGKGWVDGYTHKVRHMVRDSAAGRHFFPNYASPANMAAHIQDGARASTDVSSRLRSPHNLRTTTDTRPEVSGVKAEPVQAEIISEDSDAPHDRSITNTRTASAGVGGSATARINAVNDPAGAPAGSGQGGSSVPQGSSQAPTWSSGPQAQRTWVFSSKGRSSAASRSSSTTVLPSSHRAYLFQAAGTVKQATEFARNWSIGPTINRSAVYSGWQATTDNLYSGFMHAWGAITHGLVDDGLRVERNGDGEVTGLGRTPLEGPAVDDAAAVRIRPGFEGRGEVQTPPDAGPALTRLDQNLRRSHLELTRNSREKLRQALVSDLADHAASRGPIAVKVRRTDVGGLRPHGLTPAVDAVVDVNVTRTDTRIESVGGEAEIRRRYQTKTSDGNMQGSATQNTAGVQGNSLMFPTQAPPAGDGSGTMPDGARPTPYSTVHDNTISSAQGAGRAITDIGTRSTHLAVVSPYAQVSQDTQVTLHLTFPGRGPNAWAQVDSGVRHNGVTGRGPGGRTYATYSAHYLEFRSGEPDGGRVAPGRHPARFPEAEGRRPEELWRDWSPHGTSAGAASRGFVEVIENGGQAVKDLAHVGLAAANGWRPGVGHRDGTAYTDAGVASARAFLDGEFGRDAYYDGVDDSLTDIALASSWKDAVSGADGYRPPDVGRTSLALKAGVPRGAGARVLDVAHTGSISGASGAEHGNAAPGSHTSTLSNTGGPSVAAEIYATHDGFQRQVVDYNSLEAHSAFNSGGTDTPVFTAKGPSTDKSNVEEPLYLVEFDVDWGAFAQRHDRSGEPAGDSFMGTTRTRQTGWVTQQDALDLGFITPDTIRSTSSGRAALLLGQEDLRAAEDALLEARQSLLPAAARAARGGPGSDDHRRYLNLLTDYRGRVDDYRNSLNSWRDTANAVRDLLAPAERPQPNVQTDGAERTETAPPPRLRRPGPRGLSTIAEAGEGGEVEGAATGAPIGPEDATGTGGGGLRRPTTDPDGPDGPDGLHRPGGPDQRPVHDRPEQDPAARHREGGREQPATSPTEEAPRRPSTDDSGLPPRGVAAGEPEGRPTAATTTGPKTTAPPNLPTRETASAEGTQSPSDMPHNDPEQHLHAPPDDQKPQSSDPGRPTESRQAEQPETRQPQQSEPSKQAERPEQPEQSERSEQPGQPESVFRNGEADRTFHRHGGASDAVAAEQTAESVGTRSGRPTEYGVQEPPPSRASGRTGDRLRAEDAPEAASAAPADDSGRARSTGPEEGGEPAPADDPDRSRDAGGQGNQQSSGRPQEDGPEPGRTPGPDPLPVPERFRSTPPAAAPRPPASPERQTGPSGPRTAAPVPPSPRQSSGQSEPEVQASSDVRRSESTGAQEAQPQGRSPGNQEAGEQGRRRQTAGRGAQDAETPPALSDLAAFFDDALNPGRHRGGSTGG</sequence>
<feature type="compositionally biased region" description="Polar residues" evidence="1">
    <location>
        <begin position="1392"/>
        <end position="1417"/>
    </location>
</feature>
<feature type="region of interest" description="Disordered" evidence="1">
    <location>
        <begin position="1533"/>
        <end position="1556"/>
    </location>
</feature>
<feature type="compositionally biased region" description="Low complexity" evidence="1">
    <location>
        <begin position="1945"/>
        <end position="1954"/>
    </location>
</feature>
<feature type="region of interest" description="Disordered" evidence="1">
    <location>
        <begin position="1698"/>
        <end position="1718"/>
    </location>
</feature>
<feature type="compositionally biased region" description="Polar residues" evidence="1">
    <location>
        <begin position="2080"/>
        <end position="2093"/>
    </location>
</feature>
<feature type="compositionally biased region" description="Basic and acidic residues" evidence="1">
    <location>
        <begin position="571"/>
        <end position="585"/>
    </location>
</feature>
<feature type="compositionally biased region" description="Polar residues" evidence="1">
    <location>
        <begin position="1152"/>
        <end position="1165"/>
    </location>
</feature>
<feature type="compositionally biased region" description="Basic and acidic residues" evidence="1">
    <location>
        <begin position="2096"/>
        <end position="2112"/>
    </location>
</feature>
<feature type="compositionally biased region" description="Basic and acidic residues" evidence="1">
    <location>
        <begin position="2120"/>
        <end position="2131"/>
    </location>
</feature>
<feature type="compositionally biased region" description="Basic and acidic residues" evidence="1">
    <location>
        <begin position="110"/>
        <end position="121"/>
    </location>
</feature>
<feature type="compositionally biased region" description="Basic residues" evidence="1">
    <location>
        <begin position="2410"/>
        <end position="2419"/>
    </location>
</feature>
<feature type="compositionally biased region" description="Polar residues" evidence="1">
    <location>
        <begin position="2355"/>
        <end position="2370"/>
    </location>
</feature>
<feature type="compositionally biased region" description="Polar residues" evidence="1">
    <location>
        <begin position="2334"/>
        <end position="2348"/>
    </location>
</feature>
<feature type="compositionally biased region" description="Pro residues" evidence="1">
    <location>
        <begin position="2285"/>
        <end position="2295"/>
    </location>
</feature>
<feature type="compositionally biased region" description="Low complexity" evidence="1">
    <location>
        <begin position="1141"/>
        <end position="1151"/>
    </location>
</feature>
<feature type="compositionally biased region" description="Low complexity" evidence="1">
    <location>
        <begin position="1166"/>
        <end position="1180"/>
    </location>
</feature>
<feature type="compositionally biased region" description="Low complexity" evidence="1">
    <location>
        <begin position="2062"/>
        <end position="2075"/>
    </location>
</feature>
<feature type="compositionally biased region" description="Polar residues" evidence="1">
    <location>
        <begin position="122"/>
        <end position="135"/>
    </location>
</feature>
<feature type="region of interest" description="Disordered" evidence="1">
    <location>
        <begin position="1052"/>
        <end position="1180"/>
    </location>
</feature>
<feature type="compositionally biased region" description="Basic and acidic residues" evidence="1">
    <location>
        <begin position="303"/>
        <end position="323"/>
    </location>
</feature>
<protein>
    <submittedName>
        <fullName evidence="2">Uncharacterized protein</fullName>
    </submittedName>
</protein>
<evidence type="ECO:0000256" key="1">
    <source>
        <dbReference type="SAM" id="MobiDB-lite"/>
    </source>
</evidence>
<organism evidence="2 3">
    <name type="scientific">Streptomonospora arabica</name>
    <dbReference type="NCBI Taxonomy" id="412417"/>
    <lineage>
        <taxon>Bacteria</taxon>
        <taxon>Bacillati</taxon>
        <taxon>Actinomycetota</taxon>
        <taxon>Actinomycetes</taxon>
        <taxon>Streptosporangiales</taxon>
        <taxon>Nocardiopsidaceae</taxon>
        <taxon>Streptomonospora</taxon>
    </lineage>
</organism>
<reference evidence="3" key="1">
    <citation type="journal article" date="2019" name="Int. J. Syst. Evol. Microbiol.">
        <title>The Global Catalogue of Microorganisms (GCM) 10K type strain sequencing project: providing services to taxonomists for standard genome sequencing and annotation.</title>
        <authorList>
            <consortium name="The Broad Institute Genomics Platform"/>
            <consortium name="The Broad Institute Genome Sequencing Center for Infectious Disease"/>
            <person name="Wu L."/>
            <person name="Ma J."/>
        </authorList>
    </citation>
    <scope>NUCLEOTIDE SEQUENCE [LARGE SCALE GENOMIC DNA]</scope>
    <source>
        <strain evidence="3">CGMCC 4.7304</strain>
    </source>
</reference>
<feature type="region of interest" description="Disordered" evidence="1">
    <location>
        <begin position="744"/>
        <end position="773"/>
    </location>
</feature>
<proteinExistence type="predicted"/>
<feature type="region of interest" description="Disordered" evidence="1">
    <location>
        <begin position="1914"/>
        <end position="2419"/>
    </location>
</feature>
<evidence type="ECO:0000313" key="3">
    <source>
        <dbReference type="Proteomes" id="UP001595858"/>
    </source>
</evidence>
<feature type="compositionally biased region" description="Low complexity" evidence="1">
    <location>
        <begin position="519"/>
        <end position="570"/>
    </location>
</feature>
<feature type="compositionally biased region" description="Low complexity" evidence="1">
    <location>
        <begin position="1108"/>
        <end position="1122"/>
    </location>
</feature>
<feature type="region of interest" description="Disordered" evidence="1">
    <location>
        <begin position="907"/>
        <end position="926"/>
    </location>
</feature>
<dbReference type="PANTHER" id="PTHR36721">
    <property type="entry name" value="PROLINE-RICH FAMILY PROTEIN"/>
    <property type="match status" value="1"/>
</dbReference>
<gene>
    <name evidence="2" type="ORF">ACFPCZ_25075</name>
</gene>
<name>A0ABV9SUA1_9ACTN</name>
<accession>A0ABV9SUA1</accession>
<feature type="compositionally biased region" description="Basic and acidic residues" evidence="1">
    <location>
        <begin position="962"/>
        <end position="978"/>
    </location>
</feature>
<feature type="compositionally biased region" description="Basic and acidic residues" evidence="1">
    <location>
        <begin position="2007"/>
        <end position="2026"/>
    </location>
</feature>
<feature type="region of interest" description="Disordered" evidence="1">
    <location>
        <begin position="1392"/>
        <end position="1434"/>
    </location>
</feature>
<feature type="region of interest" description="Disordered" evidence="1">
    <location>
        <begin position="267"/>
        <end position="331"/>
    </location>
</feature>
<feature type="compositionally biased region" description="Basic and acidic residues" evidence="1">
    <location>
        <begin position="18"/>
        <end position="33"/>
    </location>
</feature>
<dbReference type="Proteomes" id="UP001595858">
    <property type="component" value="Unassembled WGS sequence"/>
</dbReference>
<feature type="compositionally biased region" description="Basic and acidic residues" evidence="1">
    <location>
        <begin position="2142"/>
        <end position="2157"/>
    </location>
</feature>
<feature type="region of interest" description="Disordered" evidence="1">
    <location>
        <begin position="1"/>
        <end position="53"/>
    </location>
</feature>
<feature type="compositionally biased region" description="Low complexity" evidence="1">
    <location>
        <begin position="2383"/>
        <end position="2407"/>
    </location>
</feature>
<feature type="compositionally biased region" description="Polar residues" evidence="1">
    <location>
        <begin position="2132"/>
        <end position="2141"/>
    </location>
</feature>
<feature type="region of interest" description="Disordered" evidence="1">
    <location>
        <begin position="98"/>
        <end position="142"/>
    </location>
</feature>
<feature type="region of interest" description="Disordered" evidence="1">
    <location>
        <begin position="513"/>
        <end position="621"/>
    </location>
</feature>
<dbReference type="EMBL" id="JBHSIY010000032">
    <property type="protein sequence ID" value="MFC4869915.1"/>
    <property type="molecule type" value="Genomic_DNA"/>
</dbReference>
<evidence type="ECO:0000313" key="2">
    <source>
        <dbReference type="EMBL" id="MFC4869915.1"/>
    </source>
</evidence>
<comment type="caution">
    <text evidence="2">The sequence shown here is derived from an EMBL/GenBank/DDBJ whole genome shotgun (WGS) entry which is preliminary data.</text>
</comment>
<feature type="region of interest" description="Disordered" evidence="1">
    <location>
        <begin position="944"/>
        <end position="989"/>
    </location>
</feature>